<comment type="caution">
    <text evidence="3">The sequence shown here is derived from an EMBL/GenBank/DDBJ whole genome shotgun (WGS) entry which is preliminary data.</text>
</comment>
<protein>
    <submittedName>
        <fullName evidence="3">Inositol polyphosphate-related phosphatase</fullName>
    </submittedName>
</protein>
<dbReference type="CDD" id="cd00170">
    <property type="entry name" value="SEC14"/>
    <property type="match status" value="1"/>
</dbReference>
<dbReference type="SUPFAM" id="SSF46938">
    <property type="entry name" value="CRAL/TRIO N-terminal domain"/>
    <property type="match status" value="1"/>
</dbReference>
<dbReference type="InterPro" id="IPR011074">
    <property type="entry name" value="CRAL/TRIO_N_dom"/>
</dbReference>
<dbReference type="SMART" id="SM00516">
    <property type="entry name" value="SEC14"/>
    <property type="match status" value="1"/>
</dbReference>
<dbReference type="Gene3D" id="3.60.10.10">
    <property type="entry name" value="Endonuclease/exonuclease/phosphatase"/>
    <property type="match status" value="1"/>
</dbReference>
<evidence type="ECO:0000256" key="1">
    <source>
        <dbReference type="SAM" id="MobiDB-lite"/>
    </source>
</evidence>
<feature type="compositionally biased region" description="Low complexity" evidence="1">
    <location>
        <begin position="29"/>
        <end position="53"/>
    </location>
</feature>
<feature type="compositionally biased region" description="Basic and acidic residues" evidence="1">
    <location>
        <begin position="1763"/>
        <end position="1773"/>
    </location>
</feature>
<dbReference type="GO" id="GO:0046856">
    <property type="term" value="P:phosphatidylinositol dephosphorylation"/>
    <property type="evidence" value="ECO:0007669"/>
    <property type="project" value="InterPro"/>
</dbReference>
<feature type="region of interest" description="Disordered" evidence="1">
    <location>
        <begin position="1336"/>
        <end position="1370"/>
    </location>
</feature>
<dbReference type="InterPro" id="IPR036865">
    <property type="entry name" value="CRAL-TRIO_dom_sf"/>
</dbReference>
<feature type="compositionally biased region" description="Pro residues" evidence="1">
    <location>
        <begin position="358"/>
        <end position="367"/>
    </location>
</feature>
<dbReference type="InterPro" id="IPR036691">
    <property type="entry name" value="Endo/exonu/phosph_ase_sf"/>
</dbReference>
<feature type="compositionally biased region" description="Basic and acidic residues" evidence="1">
    <location>
        <begin position="202"/>
        <end position="214"/>
    </location>
</feature>
<dbReference type="InterPro" id="IPR046985">
    <property type="entry name" value="IP5"/>
</dbReference>
<sequence length="1773" mass="194105">MNPSTDDGPDGSSIKPVSSLLARFENMNQSTAGQQPPSQPSAPSTAPSRSISPAPKPDRLRSFKPLHEGAPVPPKTPIKAVPKPADLQVAERPGAPSEHEGPPIPSTRPAPTAKPRGLSAQPPALMVQPPQSPPKGRVSALTSGEHSPFLDPHSAAAPDMPGGLPKPIKIPSRPLTPLQPPVAPKSPRLSSSQPPSPPPPRRSGEVRRDKEGKHAPPPPAPRLDRPASTRPMAASLPQSVGGQLIRKPDLSKETSPFNSPPGSPGEESDGTPPELPTRPRPQVQKDASSKPKLDLGGFEPPPLHHSIAGKRVGREPSVNGSGKGQLTPQQTGEGRISQPPKPAPMGPPQRIPTGSLAMPPPRPPRPVPQSSTPKAVPISASAPTSRPASQISVRQFPAPPTQQLVIAKTRDRTPERGPAERETKPLPAVAPAKVSLTSSVPGSVPLKPEPASQVTAYPDGSRANRRPPFVKKGCSELQTKYDPRIFDACGELVCTSGHLTRVWSLMDGEQLMSLAHTEGVRATAVAFKPGTDANTEGTLLWVGTSLGEIMEVEVATQRILQSKGGVHARCDVTHIYRHLNELWTVDESGTIHIWGPDIDGTPNLSGHPHQSNKLPRGHTFSMVVGDELWHATGKAVRVFSPSLDGSKPFQVLVRPLTADGAGDISAGTQVKTHPDQVFFGHVDGKVSIFSTKDYSCLSVLSVSSWKINALAGVGEYMWAAYNTGKMCVYDMGQQPWVVRKEWQAHDQPIVKMKADPASSYRLDRLQVISLGADNKVRVWDGLLQDDWLEEDMKSKDTKYCDFDEIHAHIMTWNAGASTPHSLRYSDGDAGFFQELVQSSGSPDIFVFGFQELVDLEDKTATAKRFLKSSKKKEGTDQERMSHQYRDWRDFLMKTLDDYMPADDLYHLLQTAPMVGLFTCVFVKSSLRERIRNLSASEVKRGMGGLHGNKGAVCIRFQVDDSSLCFVNCHLAAGQTQSNSRHTDVAAILDTVMFPEERDSAACIDSFTCGGDGSMILDHELCILNGDLNYRIDTMSRDTVVKAVKQQNLSKLLERDQLLVARRRNPAFRLRAFDELPITFAPTYKYDVGTDNYDTSEKKRSPAWCDRLLYRGRGRIQQQDYRRHEVRVSDHRPVTGSFRLWVKKVNPRDRAVAWMESQQGFEDLQQQALADEKVLYLVNTCGYEEAASRKAQRFATTGRDGTKLHGRGRLGHGQGASIVGRQRYSVAGVALTGRGCAEMQPNGALLLAHMRCRRPTRMRGDPAAVSARAGSLSIGNRGLNNFHRQPPRFCATASFLFPPCVHPTPALSVVCQGCSTGRSFDIHRKANCSIERAFRQTKHPLLTRPHTLDSSSPPHAKPRPVRSARPHPPPKTLYRIAETMAATTGTATPDAVAPPPRKTPLEHPTADSKPAPRPELTAEQTAKYEALLDKARNYTDIKCDEKKAAGKSGPVTESERAWLTRECLLRYLRATKWSSAEDASRRLLATLAWRREYGLEALTAEYISPEQETGKQIVVGFDREGRPCQYLNPGRQNTDASPRQIHHLFYMVERVVDVMPPGVESLSLLINFKPSKQRQNTSVPISTAREVLHILQNHYPERLGKALIINVPWIVQGFFKIITPFIDPVTRGKLKFNEDMRQYVPPEQLWSTDWNGDMDFEYDHEAYWPALNDMCRARREAKMARWRAAGGVVGESEDYLAGGTDVSVSGLRYEGEAVVPAAGAEAEKANGNGKSESNGRADANGSGNGVDVVREKMEAATLSGDNAATEHEVTASAA</sequence>
<dbReference type="Gene3D" id="2.130.10.10">
    <property type="entry name" value="YVTN repeat-like/Quinoprotein amine dehydrogenase"/>
    <property type="match status" value="2"/>
</dbReference>
<dbReference type="PANTHER" id="PTHR11200">
    <property type="entry name" value="INOSITOL 5-PHOSPHATASE"/>
    <property type="match status" value="1"/>
</dbReference>
<dbReference type="SUPFAM" id="SSF50978">
    <property type="entry name" value="WD40 repeat-like"/>
    <property type="match status" value="1"/>
</dbReference>
<feature type="region of interest" description="Disordered" evidence="1">
    <location>
        <begin position="1384"/>
        <end position="1417"/>
    </location>
</feature>
<dbReference type="Gene3D" id="3.40.525.10">
    <property type="entry name" value="CRAL-TRIO lipid binding domain"/>
    <property type="match status" value="1"/>
</dbReference>
<feature type="compositionally biased region" description="Polar residues" evidence="1">
    <location>
        <begin position="381"/>
        <end position="393"/>
    </location>
</feature>
<dbReference type="Pfam" id="PF22669">
    <property type="entry name" value="Exo_endo_phos2"/>
    <property type="match status" value="1"/>
</dbReference>
<dbReference type="InterPro" id="IPR015943">
    <property type="entry name" value="WD40/YVTN_repeat-like_dom_sf"/>
</dbReference>
<dbReference type="SUPFAM" id="SSF56219">
    <property type="entry name" value="DNase I-like"/>
    <property type="match status" value="1"/>
</dbReference>
<dbReference type="InterPro" id="IPR001251">
    <property type="entry name" value="CRAL-TRIO_dom"/>
</dbReference>
<dbReference type="PROSITE" id="PS50191">
    <property type="entry name" value="CRAL_TRIO"/>
    <property type="match status" value="1"/>
</dbReference>
<dbReference type="InterPro" id="IPR036273">
    <property type="entry name" value="CRAL/TRIO_N_dom_sf"/>
</dbReference>
<feature type="compositionally biased region" description="Polar residues" evidence="1">
    <location>
        <begin position="318"/>
        <end position="332"/>
    </location>
</feature>
<dbReference type="InterPro" id="IPR036322">
    <property type="entry name" value="WD40_repeat_dom_sf"/>
</dbReference>
<gene>
    <name evidence="3" type="ORF">PCL_00102</name>
</gene>
<dbReference type="Pfam" id="PF00650">
    <property type="entry name" value="CRAL_TRIO"/>
    <property type="match status" value="1"/>
</dbReference>
<evidence type="ECO:0000313" key="3">
    <source>
        <dbReference type="EMBL" id="PWI69958.1"/>
    </source>
</evidence>
<feature type="region of interest" description="Disordered" evidence="1">
    <location>
        <begin position="1719"/>
        <end position="1773"/>
    </location>
</feature>
<feature type="region of interest" description="Disordered" evidence="1">
    <location>
        <begin position="1"/>
        <end position="464"/>
    </location>
</feature>
<dbReference type="GO" id="GO:0004439">
    <property type="term" value="F:phosphatidylinositol-4,5-bisphosphate 5-phosphatase activity"/>
    <property type="evidence" value="ECO:0007669"/>
    <property type="project" value="TreeGrafter"/>
</dbReference>
<feature type="compositionally biased region" description="Basic and acidic residues" evidence="1">
    <location>
        <begin position="56"/>
        <end position="67"/>
    </location>
</feature>
<dbReference type="FunFam" id="3.60.10.10:FF:000036">
    <property type="entry name" value="Inositol polyphosphate phosphatase, putative"/>
    <property type="match status" value="1"/>
</dbReference>
<feature type="compositionally biased region" description="Basic and acidic residues" evidence="1">
    <location>
        <begin position="408"/>
        <end position="424"/>
    </location>
</feature>
<reference evidence="3 4" key="1">
    <citation type="journal article" date="2016" name="Front. Microbiol.">
        <title>Genome and transcriptome sequences reveal the specific parasitism of the nematophagous Purpureocillium lilacinum 36-1.</title>
        <authorList>
            <person name="Xie J."/>
            <person name="Li S."/>
            <person name="Mo C."/>
            <person name="Xiao X."/>
            <person name="Peng D."/>
            <person name="Wang G."/>
            <person name="Xiao Y."/>
        </authorList>
    </citation>
    <scope>NUCLEOTIDE SEQUENCE [LARGE SCALE GENOMIC DNA]</scope>
    <source>
        <strain evidence="3 4">36-1</strain>
    </source>
</reference>
<dbReference type="SUPFAM" id="SSF52087">
    <property type="entry name" value="CRAL/TRIO domain"/>
    <property type="match status" value="1"/>
</dbReference>
<evidence type="ECO:0000313" key="4">
    <source>
        <dbReference type="Proteomes" id="UP000245956"/>
    </source>
</evidence>
<feature type="compositionally biased region" description="Basic and acidic residues" evidence="1">
    <location>
        <begin position="1398"/>
        <end position="1411"/>
    </location>
</feature>
<feature type="domain" description="CRAL-TRIO" evidence="2">
    <location>
        <begin position="1501"/>
        <end position="1657"/>
    </location>
</feature>
<dbReference type="Pfam" id="PF03765">
    <property type="entry name" value="CRAL_TRIO_N"/>
    <property type="match status" value="1"/>
</dbReference>
<dbReference type="InterPro" id="IPR000300">
    <property type="entry name" value="IPPc"/>
</dbReference>
<feature type="compositionally biased region" description="Basic residues" evidence="1">
    <location>
        <begin position="1355"/>
        <end position="1364"/>
    </location>
</feature>
<dbReference type="PANTHER" id="PTHR11200:SF240">
    <property type="entry name" value="INOSITOL POLYPHOSPHATE 5-PHOSPHATASE C9G1.10C-RELATED"/>
    <property type="match status" value="1"/>
</dbReference>
<proteinExistence type="predicted"/>
<dbReference type="EMBL" id="LCWV01000010">
    <property type="protein sequence ID" value="PWI69958.1"/>
    <property type="molecule type" value="Genomic_DNA"/>
</dbReference>
<feature type="compositionally biased region" description="Pro residues" evidence="1">
    <location>
        <begin position="339"/>
        <end position="350"/>
    </location>
</feature>
<name>A0A2U3E602_PURLI</name>
<evidence type="ECO:0000259" key="2">
    <source>
        <dbReference type="PROSITE" id="PS50191"/>
    </source>
</evidence>
<feature type="compositionally biased region" description="Low complexity" evidence="1">
    <location>
        <begin position="1719"/>
        <end position="1729"/>
    </location>
</feature>
<dbReference type="SMART" id="SM00128">
    <property type="entry name" value="IPPc"/>
    <property type="match status" value="1"/>
</dbReference>
<dbReference type="Proteomes" id="UP000245956">
    <property type="component" value="Unassembled WGS sequence"/>
</dbReference>
<accession>A0A2U3E602</accession>
<organism evidence="3 4">
    <name type="scientific">Purpureocillium lilacinum</name>
    <name type="common">Paecilomyces lilacinus</name>
    <dbReference type="NCBI Taxonomy" id="33203"/>
    <lineage>
        <taxon>Eukaryota</taxon>
        <taxon>Fungi</taxon>
        <taxon>Dikarya</taxon>
        <taxon>Ascomycota</taxon>
        <taxon>Pezizomycotina</taxon>
        <taxon>Sordariomycetes</taxon>
        <taxon>Hypocreomycetidae</taxon>
        <taxon>Hypocreales</taxon>
        <taxon>Ophiocordycipitaceae</taxon>
        <taxon>Purpureocillium</taxon>
    </lineage>
</organism>